<dbReference type="SUPFAM" id="SSF48498">
    <property type="entry name" value="Tetracyclin repressor-like, C-terminal domain"/>
    <property type="match status" value="1"/>
</dbReference>
<keyword evidence="7" id="KW-1185">Reference proteome</keyword>
<dbReference type="Gene3D" id="1.10.10.60">
    <property type="entry name" value="Homeodomain-like"/>
    <property type="match status" value="1"/>
</dbReference>
<dbReference type="PANTHER" id="PTHR30055">
    <property type="entry name" value="HTH-TYPE TRANSCRIPTIONAL REGULATOR RUTR"/>
    <property type="match status" value="1"/>
</dbReference>
<gene>
    <name evidence="6" type="ORF">HFP15_00580</name>
</gene>
<dbReference type="SUPFAM" id="SSF46689">
    <property type="entry name" value="Homeodomain-like"/>
    <property type="match status" value="1"/>
</dbReference>
<dbReference type="Pfam" id="PF00440">
    <property type="entry name" value="TetR_N"/>
    <property type="match status" value="1"/>
</dbReference>
<reference evidence="6 7" key="1">
    <citation type="submission" date="2020-04" db="EMBL/GenBank/DDBJ databases">
        <title>Novel species.</title>
        <authorList>
            <person name="Teo W.F.A."/>
            <person name="Lipun K."/>
            <person name="Srisuk N."/>
            <person name="Duangmal K."/>
        </authorList>
    </citation>
    <scope>NUCLEOTIDE SEQUENCE [LARGE SCALE GENOMIC DNA]</scope>
    <source>
        <strain evidence="6 7">K13G38</strain>
    </source>
</reference>
<accession>A0ABX1IV69</accession>
<dbReference type="EMBL" id="JAAXLS010000001">
    <property type="protein sequence ID" value="NKQ51375.1"/>
    <property type="molecule type" value="Genomic_DNA"/>
</dbReference>
<dbReference type="PANTHER" id="PTHR30055:SF226">
    <property type="entry name" value="HTH-TYPE TRANSCRIPTIONAL REGULATOR PKSA"/>
    <property type="match status" value="1"/>
</dbReference>
<keyword evidence="1" id="KW-0805">Transcription regulation</keyword>
<dbReference type="InterPro" id="IPR001647">
    <property type="entry name" value="HTH_TetR"/>
</dbReference>
<keyword evidence="2 4" id="KW-0238">DNA-binding</keyword>
<name>A0ABX1IV69_9PSEU</name>
<evidence type="ECO:0000256" key="1">
    <source>
        <dbReference type="ARBA" id="ARBA00023015"/>
    </source>
</evidence>
<feature type="domain" description="HTH tetR-type" evidence="5">
    <location>
        <begin position="16"/>
        <end position="76"/>
    </location>
</feature>
<sequence length="205" mass="22291">MVDKRRRGRPPASAGPSTRDQILKAGREVFSELGYEGTTFKAIAERAGLTRPAVSHYFRNKELLFLALSESARDTVVTAGADRAGGAITLPDRLAAFLDSAMQVDSADPSFARFMAASVLDAFRHPQLREAAHGQLDHVRAFVRQALEAAVAEGEVRPDLDVPAVTEMLIAVLWGMGLYAGFVGTHEQLEDVVAQFVRLLTGDLW</sequence>
<dbReference type="Proteomes" id="UP000715441">
    <property type="component" value="Unassembled WGS sequence"/>
</dbReference>
<feature type="DNA-binding region" description="H-T-H motif" evidence="4">
    <location>
        <begin position="39"/>
        <end position="58"/>
    </location>
</feature>
<dbReference type="InterPro" id="IPR011075">
    <property type="entry name" value="TetR_C"/>
</dbReference>
<evidence type="ECO:0000313" key="6">
    <source>
        <dbReference type="EMBL" id="NKQ51375.1"/>
    </source>
</evidence>
<keyword evidence="3" id="KW-0804">Transcription</keyword>
<evidence type="ECO:0000313" key="7">
    <source>
        <dbReference type="Proteomes" id="UP000715441"/>
    </source>
</evidence>
<organism evidence="6 7">
    <name type="scientific">Amycolatopsis acididurans</name>
    <dbReference type="NCBI Taxonomy" id="2724524"/>
    <lineage>
        <taxon>Bacteria</taxon>
        <taxon>Bacillati</taxon>
        <taxon>Actinomycetota</taxon>
        <taxon>Actinomycetes</taxon>
        <taxon>Pseudonocardiales</taxon>
        <taxon>Pseudonocardiaceae</taxon>
        <taxon>Amycolatopsis</taxon>
    </lineage>
</organism>
<dbReference type="PRINTS" id="PR00455">
    <property type="entry name" value="HTHTETR"/>
</dbReference>
<evidence type="ECO:0000256" key="4">
    <source>
        <dbReference type="PROSITE-ProRule" id="PRU00335"/>
    </source>
</evidence>
<dbReference type="Gene3D" id="1.10.357.10">
    <property type="entry name" value="Tetracycline Repressor, domain 2"/>
    <property type="match status" value="1"/>
</dbReference>
<evidence type="ECO:0000256" key="3">
    <source>
        <dbReference type="ARBA" id="ARBA00023163"/>
    </source>
</evidence>
<proteinExistence type="predicted"/>
<dbReference type="InterPro" id="IPR009057">
    <property type="entry name" value="Homeodomain-like_sf"/>
</dbReference>
<dbReference type="Pfam" id="PF16859">
    <property type="entry name" value="TetR_C_11"/>
    <property type="match status" value="1"/>
</dbReference>
<protein>
    <submittedName>
        <fullName evidence="6">TetR/AcrR family transcriptional regulator</fullName>
    </submittedName>
</protein>
<dbReference type="PROSITE" id="PS50977">
    <property type="entry name" value="HTH_TETR_2"/>
    <property type="match status" value="1"/>
</dbReference>
<evidence type="ECO:0000259" key="5">
    <source>
        <dbReference type="PROSITE" id="PS50977"/>
    </source>
</evidence>
<dbReference type="InterPro" id="IPR036271">
    <property type="entry name" value="Tet_transcr_reg_TetR-rel_C_sf"/>
</dbReference>
<comment type="caution">
    <text evidence="6">The sequence shown here is derived from an EMBL/GenBank/DDBJ whole genome shotgun (WGS) entry which is preliminary data.</text>
</comment>
<dbReference type="InterPro" id="IPR050109">
    <property type="entry name" value="HTH-type_TetR-like_transc_reg"/>
</dbReference>
<evidence type="ECO:0000256" key="2">
    <source>
        <dbReference type="ARBA" id="ARBA00023125"/>
    </source>
</evidence>